<accession>A0A7K9VDA5</accession>
<name>A0A7K9VDA5_ANSSE</name>
<gene>
    <name evidence="4" type="primary">Cfap74_0</name>
    <name evidence="4" type="ORF">ANSSEM_R09145</name>
</gene>
<feature type="domain" description="CFAP74 second Ig-like" evidence="3">
    <location>
        <begin position="540"/>
        <end position="575"/>
    </location>
</feature>
<keyword evidence="5" id="KW-1185">Reference proteome</keyword>
<organism evidence="4 5">
    <name type="scientific">Anseranas semipalmata</name>
    <name type="common">Magpie goose</name>
    <name type="synonym">Anas semipalmata</name>
    <dbReference type="NCBI Taxonomy" id="8851"/>
    <lineage>
        <taxon>Eukaryota</taxon>
        <taxon>Metazoa</taxon>
        <taxon>Chordata</taxon>
        <taxon>Craniata</taxon>
        <taxon>Vertebrata</taxon>
        <taxon>Euteleostomi</taxon>
        <taxon>Archelosauria</taxon>
        <taxon>Archosauria</taxon>
        <taxon>Dinosauria</taxon>
        <taxon>Saurischia</taxon>
        <taxon>Theropoda</taxon>
        <taxon>Coelurosauria</taxon>
        <taxon>Aves</taxon>
        <taxon>Neognathae</taxon>
        <taxon>Galloanserae</taxon>
        <taxon>Anseriformes</taxon>
        <taxon>Anseranatidae</taxon>
        <taxon>Anseranas</taxon>
    </lineage>
</organism>
<evidence type="ECO:0000256" key="2">
    <source>
        <dbReference type="SAM" id="MobiDB-lite"/>
    </source>
</evidence>
<evidence type="ECO:0000313" key="5">
    <source>
        <dbReference type="Proteomes" id="UP000567872"/>
    </source>
</evidence>
<dbReference type="AlphaFoldDB" id="A0A7K9VDA5"/>
<dbReference type="InterPro" id="IPR056306">
    <property type="entry name" value="Ig-CFAP74_2nd"/>
</dbReference>
<keyword evidence="1" id="KW-0175">Coiled coil</keyword>
<feature type="non-terminal residue" evidence="4">
    <location>
        <position position="575"/>
    </location>
</feature>
<dbReference type="EMBL" id="VXAA01005390">
    <property type="protein sequence ID" value="NXI71054.1"/>
    <property type="molecule type" value="Genomic_DNA"/>
</dbReference>
<proteinExistence type="predicted"/>
<reference evidence="4 5" key="1">
    <citation type="submission" date="2019-09" db="EMBL/GenBank/DDBJ databases">
        <title>Bird 10,000 Genomes (B10K) Project - Family phase.</title>
        <authorList>
            <person name="Zhang G."/>
        </authorList>
    </citation>
    <scope>NUCLEOTIDE SEQUENCE [LARGE SCALE GENOMIC DNA]</scope>
    <source>
        <strain evidence="4">B10K-DU-001-57</strain>
        <tissue evidence="4">Muscle</tissue>
    </source>
</reference>
<feature type="non-terminal residue" evidence="4">
    <location>
        <position position="1"/>
    </location>
</feature>
<sequence>RNLKQLNNIAQEKQLVVQKIRDELTTCQLRIKMLEEQLEYVDMEIEKEKEAGNVAALFRLQAMYRRLCTELEDEKDFELKIALTLEENMLEMWRIETEQGKYEIFHKQLKKDEEKLEMQYQEEAQVRIRKEKIAALQAEGNQLSRKKKEEEAQKEYEERHKKMLEDAKRNHEKAVCFLRKSMARIHEENAKEEVKTQEHMERRIQAVLSLKNSITSNREKLKALQAWNKAMAFEAKKQEMKMREAILAEGGNVAKEIFLHKRLLQHEKEKQAFREQQKSRKIEIVSQILQEKASIHKRKNRQSSTKASKSGGKLKDSLLWRMKTWHYIEKTCKHPAGAISQRTAFVGEFSEKIPQDVLHESDKDEEEKDKILIEPEFPGLWSQECDLHKVSNREMDTNQLATRVMNKEIFEKNMEEFQTAIFHKQIVSGRECKERTFYSKPSCIHFKDFDVGKIYKKKIVLTNASYSVNFCRLVGISEWLKDFISIQFDPPGKMSSGMSCEVGVTFKPAIDENLEGEVMFMAQTGSFSVPLKCTAKTCILALDKVLIDFGTQVVGETISRTINLTNTGALGTRFK</sequence>
<dbReference type="Pfam" id="PF24771">
    <property type="entry name" value="Ig_CFAP74_1st"/>
    <property type="match status" value="1"/>
</dbReference>
<evidence type="ECO:0000256" key="1">
    <source>
        <dbReference type="SAM" id="Coils"/>
    </source>
</evidence>
<feature type="region of interest" description="Disordered" evidence="2">
    <location>
        <begin position="293"/>
        <end position="312"/>
    </location>
</feature>
<dbReference type="PANTHER" id="PTHR22538:SF0">
    <property type="entry name" value="CILIA- AND FLAGELLA-ASSOCIATED PROTEIN 74"/>
    <property type="match status" value="1"/>
</dbReference>
<dbReference type="Proteomes" id="UP000567872">
    <property type="component" value="Unassembled WGS sequence"/>
</dbReference>
<evidence type="ECO:0000259" key="3">
    <source>
        <dbReference type="Pfam" id="PF24770"/>
    </source>
</evidence>
<dbReference type="PANTHER" id="PTHR22538">
    <property type="entry name" value="CILIA- AND FLAGELLA-ASSOCIATED PROTEIN 74"/>
    <property type="match status" value="1"/>
</dbReference>
<protein>
    <submittedName>
        <fullName evidence="4">CFA74 protein</fullName>
    </submittedName>
</protein>
<evidence type="ECO:0000313" key="4">
    <source>
        <dbReference type="EMBL" id="NXI71054.1"/>
    </source>
</evidence>
<comment type="caution">
    <text evidence="4">The sequence shown here is derived from an EMBL/GenBank/DDBJ whole genome shotgun (WGS) entry which is preliminary data.</text>
</comment>
<feature type="coiled-coil region" evidence="1">
    <location>
        <begin position="3"/>
        <end position="51"/>
    </location>
</feature>
<feature type="coiled-coil region" evidence="1">
    <location>
        <begin position="106"/>
        <end position="167"/>
    </location>
</feature>
<dbReference type="Pfam" id="PF24770">
    <property type="entry name" value="Ig-CFAP74_2"/>
    <property type="match status" value="1"/>
</dbReference>
<dbReference type="OrthoDB" id="545169at2759"/>